<feature type="domain" description="Copper type II ascorbate-dependent monooxygenase C-terminal" evidence="2">
    <location>
        <begin position="129"/>
        <end position="219"/>
    </location>
</feature>
<reference evidence="3 4" key="1">
    <citation type="journal article" date="2021" name="Elife">
        <title>Chloroplast acquisition without the gene transfer in kleptoplastic sea slugs, Plakobranchus ocellatus.</title>
        <authorList>
            <person name="Maeda T."/>
            <person name="Takahashi S."/>
            <person name="Yoshida T."/>
            <person name="Shimamura S."/>
            <person name="Takaki Y."/>
            <person name="Nagai Y."/>
            <person name="Toyoda A."/>
            <person name="Suzuki Y."/>
            <person name="Arimoto A."/>
            <person name="Ishii H."/>
            <person name="Satoh N."/>
            <person name="Nishiyama T."/>
            <person name="Hasebe M."/>
            <person name="Maruyama T."/>
            <person name="Minagawa J."/>
            <person name="Obokata J."/>
            <person name="Shigenobu S."/>
        </authorList>
    </citation>
    <scope>NUCLEOTIDE SEQUENCE [LARGE SCALE GENOMIC DNA]</scope>
</reference>
<dbReference type="PANTHER" id="PTHR47027:SF8">
    <property type="entry name" value="RIBONUCLEASE H"/>
    <property type="match status" value="1"/>
</dbReference>
<dbReference type="InterPro" id="IPR014784">
    <property type="entry name" value="Cu2_ascorb_mOase-like_C"/>
</dbReference>
<evidence type="ECO:0000256" key="1">
    <source>
        <dbReference type="ARBA" id="ARBA00023157"/>
    </source>
</evidence>
<gene>
    <name evidence="3" type="ORF">PoB_000138900</name>
</gene>
<evidence type="ECO:0000259" key="2">
    <source>
        <dbReference type="Pfam" id="PF03712"/>
    </source>
</evidence>
<comment type="caution">
    <text evidence="3">The sequence shown here is derived from an EMBL/GenBank/DDBJ whole genome shotgun (WGS) entry which is preliminary data.</text>
</comment>
<name>A0AAV3XY69_9GAST</name>
<dbReference type="Proteomes" id="UP000735302">
    <property type="component" value="Unassembled WGS sequence"/>
</dbReference>
<evidence type="ECO:0000313" key="3">
    <source>
        <dbReference type="EMBL" id="GFN74883.1"/>
    </source>
</evidence>
<dbReference type="InterPro" id="IPR024548">
    <property type="entry name" value="Cu2_monoox_C"/>
</dbReference>
<keyword evidence="1" id="KW-1015">Disulfide bond</keyword>
<dbReference type="InterPro" id="IPR008977">
    <property type="entry name" value="PHM/PNGase_F_dom_sf"/>
</dbReference>
<dbReference type="AlphaFoldDB" id="A0AAV3XY69"/>
<dbReference type="Gene3D" id="2.60.120.230">
    <property type="match status" value="1"/>
</dbReference>
<dbReference type="EMBL" id="BLXT01000179">
    <property type="protein sequence ID" value="GFN74883.1"/>
    <property type="molecule type" value="Genomic_DNA"/>
</dbReference>
<dbReference type="PANTHER" id="PTHR47027">
    <property type="entry name" value="REVERSE TRANSCRIPTASE DOMAIN-CONTAINING PROTEIN"/>
    <property type="match status" value="1"/>
</dbReference>
<accession>A0AAV3XY69</accession>
<sequence length="324" mass="36749">MRIENKTSTFQDIKRGVLSPDLFSLYSEIIMRNLENHPRIKVSGQNINNLRYAVDTVLLAENKEDLQKLLNIVEEESRKKGLELNRKFEGKRSRGRQREKIMDGLATLLGTGKVLDTLAAVKGDGGVLELVRGGQVIQEIVRDLTYNYARPPVHDLEEPAKVLPGHELRLTCFFNIKDGDKRRNRTVYFGEGSDGEMCYAFITYYPNVDHFNQCVQFDNYDICTENGLAPFGDCIFDGFLHTFQSGMADAILEHCDTKGNGNEEDNIHKLCSEQCKDAIQEVTELPCMQDRLGKQARRALLPQIAAWAEESQIIDAADNQCHME</sequence>
<keyword evidence="4" id="KW-1185">Reference proteome</keyword>
<organism evidence="3 4">
    <name type="scientific">Plakobranchus ocellatus</name>
    <dbReference type="NCBI Taxonomy" id="259542"/>
    <lineage>
        <taxon>Eukaryota</taxon>
        <taxon>Metazoa</taxon>
        <taxon>Spiralia</taxon>
        <taxon>Lophotrochozoa</taxon>
        <taxon>Mollusca</taxon>
        <taxon>Gastropoda</taxon>
        <taxon>Heterobranchia</taxon>
        <taxon>Euthyneura</taxon>
        <taxon>Panpulmonata</taxon>
        <taxon>Sacoglossa</taxon>
        <taxon>Placobranchoidea</taxon>
        <taxon>Plakobranchidae</taxon>
        <taxon>Plakobranchus</taxon>
    </lineage>
</organism>
<keyword evidence="3" id="KW-0560">Oxidoreductase</keyword>
<dbReference type="SUPFAM" id="SSF49742">
    <property type="entry name" value="PHM/PNGase F"/>
    <property type="match status" value="1"/>
</dbReference>
<keyword evidence="3" id="KW-0503">Monooxygenase</keyword>
<protein>
    <submittedName>
        <fullName evidence="3">DBH-like monooxygenase protein 1 homolog</fullName>
    </submittedName>
</protein>
<proteinExistence type="predicted"/>
<dbReference type="Pfam" id="PF03712">
    <property type="entry name" value="Cu2_monoox_C"/>
    <property type="match status" value="1"/>
</dbReference>
<dbReference type="GO" id="GO:0016715">
    <property type="term" value="F:oxidoreductase activity, acting on paired donors, with incorporation or reduction of molecular oxygen, reduced ascorbate as one donor, and incorporation of one atom of oxygen"/>
    <property type="evidence" value="ECO:0007669"/>
    <property type="project" value="InterPro"/>
</dbReference>
<evidence type="ECO:0000313" key="4">
    <source>
        <dbReference type="Proteomes" id="UP000735302"/>
    </source>
</evidence>